<dbReference type="PROSITE" id="PS50943">
    <property type="entry name" value="HTH_CROC1"/>
    <property type="match status" value="1"/>
</dbReference>
<evidence type="ECO:0000313" key="3">
    <source>
        <dbReference type="Proteomes" id="UP000530234"/>
    </source>
</evidence>
<feature type="domain" description="HTH cro/C1-type" evidence="1">
    <location>
        <begin position="27"/>
        <end position="60"/>
    </location>
</feature>
<comment type="caution">
    <text evidence="2">The sequence shown here is derived from an EMBL/GenBank/DDBJ whole genome shotgun (WGS) entry which is preliminary data.</text>
</comment>
<dbReference type="Gene3D" id="1.25.40.10">
    <property type="entry name" value="Tetratricopeptide repeat domain"/>
    <property type="match status" value="1"/>
</dbReference>
<protein>
    <submittedName>
        <fullName evidence="2">Helix-turn-helix domain-containing protein</fullName>
    </submittedName>
</protein>
<dbReference type="Pfam" id="PF13560">
    <property type="entry name" value="HTH_31"/>
    <property type="match status" value="1"/>
</dbReference>
<accession>A0A7W3T2V8</accession>
<proteinExistence type="predicted"/>
<dbReference type="Proteomes" id="UP000530234">
    <property type="component" value="Unassembled WGS sequence"/>
</dbReference>
<gene>
    <name evidence="2" type="ORF">FOE67_10575</name>
</gene>
<dbReference type="InterPro" id="IPR011990">
    <property type="entry name" value="TPR-like_helical_dom_sf"/>
</dbReference>
<keyword evidence="3" id="KW-1185">Reference proteome</keyword>
<dbReference type="AlphaFoldDB" id="A0A7W3T2V8"/>
<dbReference type="InterPro" id="IPR010982">
    <property type="entry name" value="Lambda_DNA-bd_dom_sf"/>
</dbReference>
<dbReference type="GO" id="GO:0003677">
    <property type="term" value="F:DNA binding"/>
    <property type="evidence" value="ECO:0007669"/>
    <property type="project" value="InterPro"/>
</dbReference>
<evidence type="ECO:0000313" key="2">
    <source>
        <dbReference type="EMBL" id="MBB0229950.1"/>
    </source>
</evidence>
<dbReference type="Gene3D" id="1.10.260.40">
    <property type="entry name" value="lambda repressor-like DNA-binding domains"/>
    <property type="match status" value="1"/>
</dbReference>
<reference evidence="3" key="1">
    <citation type="submission" date="2019-10" db="EMBL/GenBank/DDBJ databases">
        <title>Streptomyces sp. nov., a novel actinobacterium isolated from alkaline environment.</title>
        <authorList>
            <person name="Golinska P."/>
        </authorList>
    </citation>
    <scope>NUCLEOTIDE SEQUENCE [LARGE SCALE GENOMIC DNA]</scope>
    <source>
        <strain evidence="3">DSM 42108</strain>
    </source>
</reference>
<organism evidence="2 3">
    <name type="scientific">Streptomyces calidiresistens</name>
    <dbReference type="NCBI Taxonomy" id="1485586"/>
    <lineage>
        <taxon>Bacteria</taxon>
        <taxon>Bacillati</taxon>
        <taxon>Actinomycetota</taxon>
        <taxon>Actinomycetes</taxon>
        <taxon>Kitasatosporales</taxon>
        <taxon>Streptomycetaceae</taxon>
        <taxon>Streptomyces</taxon>
    </lineage>
</organism>
<name>A0A7W3T2V8_9ACTN</name>
<evidence type="ECO:0000259" key="1">
    <source>
        <dbReference type="PROSITE" id="PS50943"/>
    </source>
</evidence>
<dbReference type="CDD" id="cd00093">
    <property type="entry name" value="HTH_XRE"/>
    <property type="match status" value="1"/>
</dbReference>
<dbReference type="SMART" id="SM00530">
    <property type="entry name" value="HTH_XRE"/>
    <property type="match status" value="1"/>
</dbReference>
<dbReference type="SUPFAM" id="SSF47413">
    <property type="entry name" value="lambda repressor-like DNA-binding domains"/>
    <property type="match status" value="1"/>
</dbReference>
<dbReference type="InterPro" id="IPR001387">
    <property type="entry name" value="Cro/C1-type_HTH"/>
</dbReference>
<dbReference type="EMBL" id="VKHS01000193">
    <property type="protein sequence ID" value="MBB0229950.1"/>
    <property type="molecule type" value="Genomic_DNA"/>
</dbReference>
<sequence length="452" mass="48691">MPDLVWSDPAVRQAIATCDFGEASVLIRRKAGLRQSDLARLTGLSQSFLSMLESGARRLTSIDKVTRFLRGAGAPDALFPLPSSSAPERPEAAVTAVTAPAAPSEPRGTEAPTADLHGLAVRAASRSLSFTESMSAGCVGEDDLESLAYDIAAIATDYVHTPLPPLFTDLLATRDRAFSLLECRQPPRQTRELFLLAGTSCLLLAHASQNLGAPRPAMDQIRAAWTCAQLADHPGLQAWTKGTAALIAEWSPHKPAALKHIRQATALAPPGETRIRTAAITARAAARVGDRETALAALDELRRAREEQPRVDEFTQIGGLLTFPEAKQEYYIGSTYALLGEFAPAERHASRAVALYEHGSPEDRSYGDEALARVDIVTARLGMGDPDSGSDHLERLLRMPTGLRIRQIGVAMRRVGTLLQQPRLAGNRTARELADAVRGFQAIDTARRVPLP</sequence>